<dbReference type="Proteomes" id="UP000005240">
    <property type="component" value="Unassembled WGS sequence"/>
</dbReference>
<evidence type="ECO:0000313" key="3">
    <source>
        <dbReference type="EnsemblFungi" id="PTTG_28524-t43_1-p1"/>
    </source>
</evidence>
<protein>
    <submittedName>
        <fullName evidence="2 3">Uncharacterized protein</fullName>
    </submittedName>
</protein>
<feature type="region of interest" description="Disordered" evidence="1">
    <location>
        <begin position="108"/>
        <end position="140"/>
    </location>
</feature>
<accession>A0A180GAX6</accession>
<reference evidence="3 4" key="3">
    <citation type="journal article" date="2017" name="G3 (Bethesda)">
        <title>Comparative analysis highlights variable genome content of wheat rusts and divergence of the mating loci.</title>
        <authorList>
            <person name="Cuomo C.A."/>
            <person name="Bakkeren G."/>
            <person name="Khalil H.B."/>
            <person name="Panwar V."/>
            <person name="Joly D."/>
            <person name="Linning R."/>
            <person name="Sakthikumar S."/>
            <person name="Song X."/>
            <person name="Adiconis X."/>
            <person name="Fan L."/>
            <person name="Goldberg J.M."/>
            <person name="Levin J.Z."/>
            <person name="Young S."/>
            <person name="Zeng Q."/>
            <person name="Anikster Y."/>
            <person name="Bruce M."/>
            <person name="Wang M."/>
            <person name="Yin C."/>
            <person name="McCallum B."/>
            <person name="Szabo L.J."/>
            <person name="Hulbert S."/>
            <person name="Chen X."/>
            <person name="Fellers J.P."/>
        </authorList>
    </citation>
    <scope>NUCLEOTIDE SEQUENCE</scope>
    <source>
        <strain evidence="3">isolate 1-1 / race 1 (BBBD)</strain>
        <strain evidence="4">Isolate 1-1 / race 1 (BBBD)</strain>
    </source>
</reference>
<gene>
    <name evidence="2" type="ORF">PTTG_28524</name>
</gene>
<reference evidence="2" key="2">
    <citation type="submission" date="2016-05" db="EMBL/GenBank/DDBJ databases">
        <title>Comparative analysis highlights variable genome content of wheat rusts and divergence of the mating loci.</title>
        <authorList>
            <person name="Cuomo C.A."/>
            <person name="Bakkeren G."/>
            <person name="Szabo L."/>
            <person name="Khalil H."/>
            <person name="Joly D."/>
            <person name="Goldberg J."/>
            <person name="Young S."/>
            <person name="Zeng Q."/>
            <person name="Fellers J."/>
        </authorList>
    </citation>
    <scope>NUCLEOTIDE SEQUENCE [LARGE SCALE GENOMIC DNA]</scope>
    <source>
        <strain evidence="2">1-1 BBBD Race 1</strain>
    </source>
</reference>
<dbReference type="OrthoDB" id="10624751at2759"/>
<reference evidence="2" key="1">
    <citation type="submission" date="2009-11" db="EMBL/GenBank/DDBJ databases">
        <authorList>
            <consortium name="The Broad Institute Genome Sequencing Platform"/>
            <person name="Ward D."/>
            <person name="Feldgarden M."/>
            <person name="Earl A."/>
            <person name="Young S.K."/>
            <person name="Zeng Q."/>
            <person name="Koehrsen M."/>
            <person name="Alvarado L."/>
            <person name="Berlin A."/>
            <person name="Bochicchio J."/>
            <person name="Borenstein D."/>
            <person name="Chapman S.B."/>
            <person name="Chen Z."/>
            <person name="Engels R."/>
            <person name="Freedman E."/>
            <person name="Gellesch M."/>
            <person name="Goldberg J."/>
            <person name="Griggs A."/>
            <person name="Gujja S."/>
            <person name="Heilman E."/>
            <person name="Heiman D."/>
            <person name="Hepburn T."/>
            <person name="Howarth C."/>
            <person name="Jen D."/>
            <person name="Larson L."/>
            <person name="Lewis B."/>
            <person name="Mehta T."/>
            <person name="Park D."/>
            <person name="Pearson M."/>
            <person name="Roberts A."/>
            <person name="Saif S."/>
            <person name="Shea T."/>
            <person name="Shenoy N."/>
            <person name="Sisk P."/>
            <person name="Stolte C."/>
            <person name="Sykes S."/>
            <person name="Thomson T."/>
            <person name="Walk T."/>
            <person name="White J."/>
            <person name="Yandava C."/>
            <person name="Izard J."/>
            <person name="Baranova O.V."/>
            <person name="Blanton J.M."/>
            <person name="Tanner A.C."/>
            <person name="Dewhirst F.E."/>
            <person name="Haas B."/>
            <person name="Nusbaum C."/>
            <person name="Birren B."/>
        </authorList>
    </citation>
    <scope>NUCLEOTIDE SEQUENCE [LARGE SCALE GENOMIC DNA]</scope>
    <source>
        <strain evidence="2">1-1 BBBD Race 1</strain>
    </source>
</reference>
<name>A0A180GAX6_PUCT1</name>
<keyword evidence="4" id="KW-1185">Reference proteome</keyword>
<reference evidence="3" key="4">
    <citation type="submission" date="2025-05" db="UniProtKB">
        <authorList>
            <consortium name="EnsemblFungi"/>
        </authorList>
    </citation>
    <scope>IDENTIFICATION</scope>
    <source>
        <strain evidence="3">isolate 1-1 / race 1 (BBBD)</strain>
    </source>
</reference>
<dbReference type="EnsemblFungi" id="PTTG_28524-t43_1">
    <property type="protein sequence ID" value="PTTG_28524-t43_1-p1"/>
    <property type="gene ID" value="PTTG_28524"/>
</dbReference>
<organism evidence="2">
    <name type="scientific">Puccinia triticina (isolate 1-1 / race 1 (BBBD))</name>
    <name type="common">Brown leaf rust fungus</name>
    <dbReference type="NCBI Taxonomy" id="630390"/>
    <lineage>
        <taxon>Eukaryota</taxon>
        <taxon>Fungi</taxon>
        <taxon>Dikarya</taxon>
        <taxon>Basidiomycota</taxon>
        <taxon>Pucciniomycotina</taxon>
        <taxon>Pucciniomycetes</taxon>
        <taxon>Pucciniales</taxon>
        <taxon>Pucciniaceae</taxon>
        <taxon>Puccinia</taxon>
    </lineage>
</organism>
<evidence type="ECO:0000313" key="2">
    <source>
        <dbReference type="EMBL" id="OAV89877.1"/>
    </source>
</evidence>
<feature type="compositionally biased region" description="Acidic residues" evidence="1">
    <location>
        <begin position="128"/>
        <end position="139"/>
    </location>
</feature>
<sequence length="235" mass="26328">MISTDAHSRLARHLANLPEQLRPGFRVSAAPEDERGIIRQIDRPETVEVVGDLEVEQMDHEGQPFNEHTAVDDDFRMNYTDVMSEGDRASLDESSSQDNQLNMQEVIDIFKPGNRVDKDKESSGGQGEEPEEDGNDGTEDNSGWFPFGDLLVSHKSSTAGTFVSAGVTNTDGGFNFIPAAQPLVSVLLAGYMHNILSRTQYDKVKSLIELCGIKVRHWTSIWRTKKNIRIWQIHM</sequence>
<evidence type="ECO:0000313" key="4">
    <source>
        <dbReference type="Proteomes" id="UP000005240"/>
    </source>
</evidence>
<dbReference type="EMBL" id="ADAS02000116">
    <property type="protein sequence ID" value="OAV89877.1"/>
    <property type="molecule type" value="Genomic_DNA"/>
</dbReference>
<proteinExistence type="predicted"/>
<evidence type="ECO:0000256" key="1">
    <source>
        <dbReference type="SAM" id="MobiDB-lite"/>
    </source>
</evidence>
<dbReference type="AlphaFoldDB" id="A0A180GAX6"/>
<dbReference type="VEuPathDB" id="FungiDB:PTTG_28524"/>